<feature type="compositionally biased region" description="Polar residues" evidence="1">
    <location>
        <begin position="360"/>
        <end position="369"/>
    </location>
</feature>
<evidence type="ECO:0000313" key="3">
    <source>
        <dbReference type="Proteomes" id="UP001174694"/>
    </source>
</evidence>
<dbReference type="InterPro" id="IPR035979">
    <property type="entry name" value="RBD_domain_sf"/>
</dbReference>
<dbReference type="SUPFAM" id="SSF54928">
    <property type="entry name" value="RNA-binding domain, RBD"/>
    <property type="match status" value="1"/>
</dbReference>
<dbReference type="AlphaFoldDB" id="A0AA38VNR7"/>
<feature type="compositionally biased region" description="Polar residues" evidence="1">
    <location>
        <begin position="132"/>
        <end position="148"/>
    </location>
</feature>
<name>A0AA38VNR7_9PEZI</name>
<feature type="compositionally biased region" description="Polar residues" evidence="1">
    <location>
        <begin position="377"/>
        <end position="405"/>
    </location>
</feature>
<gene>
    <name evidence="2" type="ORF">NKR23_g1536</name>
</gene>
<protein>
    <submittedName>
        <fullName evidence="2">RNA recognition, RNP-1</fullName>
    </submittedName>
</protein>
<organism evidence="2 3">
    <name type="scientific">Pleurostoma richardsiae</name>
    <dbReference type="NCBI Taxonomy" id="41990"/>
    <lineage>
        <taxon>Eukaryota</taxon>
        <taxon>Fungi</taxon>
        <taxon>Dikarya</taxon>
        <taxon>Ascomycota</taxon>
        <taxon>Pezizomycotina</taxon>
        <taxon>Sordariomycetes</taxon>
        <taxon>Sordariomycetidae</taxon>
        <taxon>Calosphaeriales</taxon>
        <taxon>Pleurostomataceae</taxon>
        <taxon>Pleurostoma</taxon>
    </lineage>
</organism>
<feature type="region of interest" description="Disordered" evidence="1">
    <location>
        <begin position="358"/>
        <end position="461"/>
    </location>
</feature>
<dbReference type="CDD" id="cd12254">
    <property type="entry name" value="RRM_hnRNPH_ESRPs_RBM12_like"/>
    <property type="match status" value="1"/>
</dbReference>
<feature type="region of interest" description="Disordered" evidence="1">
    <location>
        <begin position="1"/>
        <end position="148"/>
    </location>
</feature>
<keyword evidence="3" id="KW-1185">Reference proteome</keyword>
<evidence type="ECO:0000256" key="1">
    <source>
        <dbReference type="SAM" id="MobiDB-lite"/>
    </source>
</evidence>
<dbReference type="EMBL" id="JANBVO010000003">
    <property type="protein sequence ID" value="KAJ9155346.1"/>
    <property type="molecule type" value="Genomic_DNA"/>
</dbReference>
<dbReference type="GO" id="GO:0003676">
    <property type="term" value="F:nucleic acid binding"/>
    <property type="evidence" value="ECO:0007669"/>
    <property type="project" value="InterPro"/>
</dbReference>
<evidence type="ECO:0000313" key="2">
    <source>
        <dbReference type="EMBL" id="KAJ9155346.1"/>
    </source>
</evidence>
<reference evidence="2" key="1">
    <citation type="submission" date="2022-07" db="EMBL/GenBank/DDBJ databases">
        <title>Fungi with potential for degradation of polypropylene.</title>
        <authorList>
            <person name="Gostincar C."/>
        </authorList>
    </citation>
    <scope>NUCLEOTIDE SEQUENCE</scope>
    <source>
        <strain evidence="2">EXF-13308</strain>
    </source>
</reference>
<dbReference type="InterPro" id="IPR012677">
    <property type="entry name" value="Nucleotide-bd_a/b_plait_sf"/>
</dbReference>
<dbReference type="Gene3D" id="3.30.70.330">
    <property type="match status" value="1"/>
</dbReference>
<comment type="caution">
    <text evidence="2">The sequence shown here is derived from an EMBL/GenBank/DDBJ whole genome shotgun (WGS) entry which is preliminary data.</text>
</comment>
<accession>A0AA38VNR7</accession>
<feature type="compositionally biased region" description="Polar residues" evidence="1">
    <location>
        <begin position="441"/>
        <end position="456"/>
    </location>
</feature>
<proteinExistence type="predicted"/>
<sequence>MALSSKAGRKPASKGQKANIRFAKPTNDTDTSGADSDEDTGGGAPLYSPVLAARSTKSEVSAPTAKSKPVDDESPKSEGALRQPAASRASRLDPSSAAWEPRKNVEVDDKTETVQVASPVEGGVKLTGNDEAYSQPSQRHLPQNKTDSAAVTQMQQPQMASGAANPAFYAAQPGMHAAYNGISQAAGPAHVNGANGVDRIGTFLNNHTDSAHVGQQYAQQAPAYTANEILGVNNGNGYPFQAHGVQSANGTFQTVQLPAGYDAQPHAFSGTGPVQAQNGLVSNIQFQAQPPIYNGAPGFQVQNGVMPHVQPQQIVFDHNTGVQPQYQAGGYQQGQLVPIYQQAGPARGQQIAGIIQQTQSTPTHKGQYQSSSSVSSNAVTPSEYQQNSLFSPPTHQQSELVSDGSSAVGLRTEPRNFAPRSSATSVVSLPPPRFALATPAPQMTASGPVSHQQAQNDPFGGGPLVPLYSVGQQAQTSGPVVVHQPINVAPMCTPVPEHIRAQRSEQLNRITAGPAGRPNLEVAMDNANFPFVEGARQCGPATYGVVKLKNIPFATKRAEIVAFLGRNSKVLNDNQEPVHIIMERVTSKTNDAYVEFISMQAAITAVEKHQKTLANGRLTRLGDRPVEVELSSQAALMKDLFPLATGVRWNGAKPEVLPGHPTEPWNSFKGFVTVEEMTMLVKHVEIPQRSPFSRDCPQRPFECMISTLKKLPWYMSEYITIRQRHAVYSACVDLLELLKKAMHDGKHEACLTPQLYKRLWTAAMLCPGFTVLQKDNIAFVVGLDDQQQREFNQPRFANSWVHQYSVAPKPNIPLDVLEWYIAIVREETHRNVNMQPLNVRNRITAEFGNITDMYWGYFFLELALPRGPAFDKMTLADVANFEFRTLDGILRRAFPMQY</sequence>
<feature type="compositionally biased region" description="Basic and acidic residues" evidence="1">
    <location>
        <begin position="100"/>
        <end position="112"/>
    </location>
</feature>
<dbReference type="Proteomes" id="UP001174694">
    <property type="component" value="Unassembled WGS sequence"/>
</dbReference>